<feature type="domain" description="RING-type" evidence="11">
    <location>
        <begin position="627"/>
        <end position="668"/>
    </location>
</feature>
<dbReference type="EC" id="2.3.2.31" evidence="2"/>
<dbReference type="CDD" id="cd22585">
    <property type="entry name" value="Rcat_RBR_DEAH12-like"/>
    <property type="match status" value="1"/>
</dbReference>
<dbReference type="PROSITE" id="PS50089">
    <property type="entry name" value="ZF_RING_2"/>
    <property type="match status" value="1"/>
</dbReference>
<dbReference type="InterPro" id="IPR002867">
    <property type="entry name" value="IBR_dom"/>
</dbReference>
<evidence type="ECO:0000256" key="5">
    <source>
        <dbReference type="ARBA" id="ARBA00022737"/>
    </source>
</evidence>
<evidence type="ECO:0000259" key="14">
    <source>
        <dbReference type="PROSITE" id="PS51873"/>
    </source>
</evidence>
<evidence type="ECO:0000259" key="12">
    <source>
        <dbReference type="PROSITE" id="PS50102"/>
    </source>
</evidence>
<comment type="caution">
    <text evidence="15">The sequence shown here is derived from an EMBL/GenBank/DDBJ whole genome shotgun (WGS) entry which is preliminary data.</text>
</comment>
<feature type="domain" description="C3H1-type" evidence="13">
    <location>
        <begin position="1"/>
        <end position="23"/>
    </location>
</feature>
<dbReference type="SMART" id="SM00356">
    <property type="entry name" value="ZnF_C3H1"/>
    <property type="match status" value="2"/>
</dbReference>
<keyword evidence="7" id="KW-0833">Ubl conjugation pathway</keyword>
<dbReference type="PROSITE" id="PS50102">
    <property type="entry name" value="RRM"/>
    <property type="match status" value="1"/>
</dbReference>
<proteinExistence type="predicted"/>
<evidence type="ECO:0000256" key="2">
    <source>
        <dbReference type="ARBA" id="ARBA00012251"/>
    </source>
</evidence>
<dbReference type="InterPro" id="IPR035979">
    <property type="entry name" value="RBD_domain_sf"/>
</dbReference>
<evidence type="ECO:0000313" key="15">
    <source>
        <dbReference type="EMBL" id="KAL0950368.1"/>
    </source>
</evidence>
<feature type="domain" description="RRM" evidence="12">
    <location>
        <begin position="308"/>
        <end position="414"/>
    </location>
</feature>
<dbReference type="SUPFAM" id="SSF54928">
    <property type="entry name" value="RNA-binding domain, RBD"/>
    <property type="match status" value="2"/>
</dbReference>
<evidence type="ECO:0000259" key="13">
    <source>
        <dbReference type="PROSITE" id="PS50103"/>
    </source>
</evidence>
<organism evidence="15 16">
    <name type="scientific">Hohenbuehelia grisea</name>
    <dbReference type="NCBI Taxonomy" id="104357"/>
    <lineage>
        <taxon>Eukaryota</taxon>
        <taxon>Fungi</taxon>
        <taxon>Dikarya</taxon>
        <taxon>Basidiomycota</taxon>
        <taxon>Agaricomycotina</taxon>
        <taxon>Agaricomycetes</taxon>
        <taxon>Agaricomycetidae</taxon>
        <taxon>Agaricales</taxon>
        <taxon>Pleurotineae</taxon>
        <taxon>Pleurotaceae</taxon>
        <taxon>Hohenbuehelia</taxon>
    </lineage>
</organism>
<dbReference type="Proteomes" id="UP001556367">
    <property type="component" value="Unassembled WGS sequence"/>
</dbReference>
<dbReference type="Gene3D" id="1.20.120.1750">
    <property type="match status" value="1"/>
</dbReference>
<evidence type="ECO:0000256" key="10">
    <source>
        <dbReference type="PROSITE-ProRule" id="PRU00723"/>
    </source>
</evidence>
<dbReference type="PROSITE" id="PS00028">
    <property type="entry name" value="ZINC_FINGER_C2H2_1"/>
    <property type="match status" value="1"/>
</dbReference>
<feature type="domain" description="RING-type" evidence="14">
    <location>
        <begin position="623"/>
        <end position="847"/>
    </location>
</feature>
<evidence type="ECO:0000256" key="3">
    <source>
        <dbReference type="ARBA" id="ARBA00022679"/>
    </source>
</evidence>
<name>A0ABR3J4E7_9AGAR</name>
<reference evidence="16" key="1">
    <citation type="submission" date="2024-06" db="EMBL/GenBank/DDBJ databases">
        <title>Multi-omics analyses provide insights into the biosynthesis of the anticancer antibiotic pleurotin in Hohenbuehelia grisea.</title>
        <authorList>
            <person name="Weaver J.A."/>
            <person name="Alberti F."/>
        </authorList>
    </citation>
    <scope>NUCLEOTIDE SEQUENCE [LARGE SCALE GENOMIC DNA]</scope>
    <source>
        <strain evidence="16">T-177</strain>
    </source>
</reference>
<dbReference type="Gene3D" id="3.30.70.330">
    <property type="match status" value="1"/>
</dbReference>
<evidence type="ECO:0000313" key="16">
    <source>
        <dbReference type="Proteomes" id="UP001556367"/>
    </source>
</evidence>
<dbReference type="PROSITE" id="PS50103">
    <property type="entry name" value="ZF_C3H1"/>
    <property type="match status" value="2"/>
</dbReference>
<keyword evidence="16" id="KW-1185">Reference proteome</keyword>
<evidence type="ECO:0000256" key="7">
    <source>
        <dbReference type="ARBA" id="ARBA00022786"/>
    </source>
</evidence>
<dbReference type="InterPro" id="IPR017907">
    <property type="entry name" value="Znf_RING_CS"/>
</dbReference>
<dbReference type="EMBL" id="JASNQZ010000012">
    <property type="protein sequence ID" value="KAL0950368.1"/>
    <property type="molecule type" value="Genomic_DNA"/>
</dbReference>
<evidence type="ECO:0000256" key="8">
    <source>
        <dbReference type="ARBA" id="ARBA00022833"/>
    </source>
</evidence>
<sequence>MCQYFQLGQCRFGDKCRSSHVGTGVAPESTPEGLPTAAEFRERDVVASAAPSFVPACKFFVQGRCNRGAGCIFTHSAGDVGGKANPTPARVPPELPQPDVADAIGINNPNLAVSKVANTPRSSLPVRAMYHCIVRFGLGAAVENITTTFESTRVILSNLLPSITDLDIISLLPHHTRPSSIQIHPKDTHASAVLEFTEVQDATEAVERLGREVFEGQRIVARLDLRNRAAENGTGTLLSRKVKINWFSPTFSASAKYSNATEARREASRLDGMKFQGRHIKAVFKDKEIGSRRRGGFIRDRSFSSNHAMVLVTNLPPNSSLFALQGFCNAMSITLHAPKFDIELVQPKLRSLLTQFGPVETFDILPNMDPDSAKNTAFVQFVTAEAASAAVKGLKDVSQDFLGQRPVLIHQVHSVKYTLTPNQYRTIRTEVHRLKDAHLTDPRVRIYDHGLPTDAITILVNGSDPKTIGKVKVDLEKIIHGELLLVAGKEVWDEYLHTEAGQAFVRGVNLRDGAASFLKCDMRTRTIRVFGSANDRRTAKELLLNRLKEIEARRHVVPLRRGQLGNLVRGMLKSFQETYGAEQIKLNVAAAELTISGGPDVVTAIRNALDVENSGISPPSTQIDTLCPVCFCDITEPLGLPCGHFYCTTCLQHLLYSTPSSGFSPLTCIAEVPTPNHASPSSVCGVGIPYEILREHLSSAEETRVLRQSLVSHIQARPSKYRYCPTPDCEVIYRPGPMGTVYQCPACLISICGACHAELHDGLSCADYQDELAGGSAALERWRAENNIKQCPKCRADIEKNGGCNHITCANCKTHICWVCLKTFVASGDVYPHMNREHGGIGIGFDGL</sequence>
<dbReference type="Gene3D" id="3.30.40.10">
    <property type="entry name" value="Zinc/RING finger domain, C3HC4 (zinc finger)"/>
    <property type="match status" value="1"/>
</dbReference>
<dbReference type="SMART" id="SM00360">
    <property type="entry name" value="RRM"/>
    <property type="match status" value="2"/>
</dbReference>
<dbReference type="PANTHER" id="PTHR11685">
    <property type="entry name" value="RBR FAMILY RING FINGER AND IBR DOMAIN-CONTAINING"/>
    <property type="match status" value="1"/>
</dbReference>
<evidence type="ECO:0000259" key="11">
    <source>
        <dbReference type="PROSITE" id="PS50089"/>
    </source>
</evidence>
<dbReference type="Pfam" id="PF22191">
    <property type="entry name" value="IBR_1"/>
    <property type="match status" value="1"/>
</dbReference>
<dbReference type="InterPro" id="IPR041367">
    <property type="entry name" value="Znf-CCCH_4"/>
</dbReference>
<dbReference type="CDD" id="cd00590">
    <property type="entry name" value="RRM_SF"/>
    <property type="match status" value="1"/>
</dbReference>
<dbReference type="PROSITE" id="PS00518">
    <property type="entry name" value="ZF_RING_1"/>
    <property type="match status" value="1"/>
</dbReference>
<keyword evidence="6 10" id="KW-0863">Zinc-finger</keyword>
<dbReference type="SMART" id="SM00647">
    <property type="entry name" value="IBR"/>
    <property type="match status" value="2"/>
</dbReference>
<dbReference type="CDD" id="cd20335">
    <property type="entry name" value="BRcat_RBR"/>
    <property type="match status" value="1"/>
</dbReference>
<feature type="zinc finger region" description="C3H1-type" evidence="10">
    <location>
        <begin position="1"/>
        <end position="23"/>
    </location>
</feature>
<dbReference type="Gene3D" id="4.10.1000.10">
    <property type="entry name" value="Zinc finger, CCCH-type"/>
    <property type="match status" value="1"/>
</dbReference>
<dbReference type="InterPro" id="IPR044066">
    <property type="entry name" value="TRIAD_supradom"/>
</dbReference>
<dbReference type="Pfam" id="PF01485">
    <property type="entry name" value="IBR"/>
    <property type="match status" value="1"/>
</dbReference>
<dbReference type="InterPro" id="IPR012677">
    <property type="entry name" value="Nucleotide-bd_a/b_plait_sf"/>
</dbReference>
<dbReference type="InterPro" id="IPR000504">
    <property type="entry name" value="RRM_dom"/>
</dbReference>
<evidence type="ECO:0000256" key="4">
    <source>
        <dbReference type="ARBA" id="ARBA00022723"/>
    </source>
</evidence>
<keyword evidence="8 10" id="KW-0862">Zinc</keyword>
<keyword evidence="5" id="KW-0677">Repeat</keyword>
<dbReference type="InterPro" id="IPR001841">
    <property type="entry name" value="Znf_RING"/>
</dbReference>
<evidence type="ECO:0000256" key="1">
    <source>
        <dbReference type="ARBA" id="ARBA00001798"/>
    </source>
</evidence>
<dbReference type="InterPro" id="IPR031127">
    <property type="entry name" value="E3_UB_ligase_RBR"/>
</dbReference>
<dbReference type="InterPro" id="IPR000571">
    <property type="entry name" value="Znf_CCCH"/>
</dbReference>
<dbReference type="InterPro" id="IPR013083">
    <property type="entry name" value="Znf_RING/FYVE/PHD"/>
</dbReference>
<keyword evidence="4 10" id="KW-0479">Metal-binding</keyword>
<accession>A0ABR3J4E7</accession>
<gene>
    <name evidence="15" type="ORF">HGRIS_010334</name>
</gene>
<dbReference type="SUPFAM" id="SSF90229">
    <property type="entry name" value="CCCH zinc finger"/>
    <property type="match status" value="1"/>
</dbReference>
<keyword evidence="3" id="KW-0808">Transferase</keyword>
<keyword evidence="9" id="KW-0694">RNA-binding</keyword>
<dbReference type="Pfam" id="PF18044">
    <property type="entry name" value="zf-CCCH_4"/>
    <property type="match status" value="1"/>
</dbReference>
<comment type="catalytic activity">
    <reaction evidence="1">
        <text>[E2 ubiquitin-conjugating enzyme]-S-ubiquitinyl-L-cysteine + [acceptor protein]-L-lysine = [E2 ubiquitin-conjugating enzyme]-L-cysteine + [acceptor protein]-N(6)-ubiquitinyl-L-lysine.</text>
        <dbReference type="EC" id="2.3.2.31"/>
    </reaction>
</comment>
<dbReference type="InterPro" id="IPR013087">
    <property type="entry name" value="Znf_C2H2_type"/>
</dbReference>
<evidence type="ECO:0000256" key="6">
    <source>
        <dbReference type="ARBA" id="ARBA00022771"/>
    </source>
</evidence>
<dbReference type="Pfam" id="PF00076">
    <property type="entry name" value="RRM_1"/>
    <property type="match status" value="1"/>
</dbReference>
<feature type="zinc finger region" description="C3H1-type" evidence="10">
    <location>
        <begin position="51"/>
        <end position="78"/>
    </location>
</feature>
<protein>
    <recommendedName>
        <fullName evidence="2">RBR-type E3 ubiquitin transferase</fullName>
        <ecNumber evidence="2">2.3.2.31</ecNumber>
    </recommendedName>
</protein>
<dbReference type="InterPro" id="IPR036855">
    <property type="entry name" value="Znf_CCCH_sf"/>
</dbReference>
<dbReference type="PROSITE" id="PS51873">
    <property type="entry name" value="TRIAD"/>
    <property type="match status" value="1"/>
</dbReference>
<evidence type="ECO:0000256" key="9">
    <source>
        <dbReference type="PROSITE-ProRule" id="PRU00176"/>
    </source>
</evidence>
<feature type="domain" description="C3H1-type" evidence="13">
    <location>
        <begin position="51"/>
        <end position="78"/>
    </location>
</feature>
<dbReference type="SUPFAM" id="SSF57850">
    <property type="entry name" value="RING/U-box"/>
    <property type="match status" value="3"/>
</dbReference>